<dbReference type="AlphaFoldDB" id="A0A8E0RXN3"/>
<dbReference type="InterPro" id="IPR013083">
    <property type="entry name" value="Znf_RING/FYVE/PHD"/>
</dbReference>
<dbReference type="OrthoDB" id="6252104at2759"/>
<dbReference type="GO" id="GO:0006355">
    <property type="term" value="P:regulation of DNA-templated transcription"/>
    <property type="evidence" value="ECO:0007669"/>
    <property type="project" value="TreeGrafter"/>
</dbReference>
<evidence type="ECO:0000313" key="4">
    <source>
        <dbReference type="Proteomes" id="UP000728185"/>
    </source>
</evidence>
<protein>
    <submittedName>
        <fullName evidence="3">Lysine-specific demethylase 5B</fullName>
    </submittedName>
</protein>
<dbReference type="EMBL" id="LUCM01005023">
    <property type="protein sequence ID" value="KAA0193456.1"/>
    <property type="molecule type" value="Genomic_DNA"/>
</dbReference>
<keyword evidence="1" id="KW-0479">Metal-binding</keyword>
<evidence type="ECO:0000256" key="1">
    <source>
        <dbReference type="ARBA" id="ARBA00022723"/>
    </source>
</evidence>
<dbReference type="GO" id="GO:0046872">
    <property type="term" value="F:metal ion binding"/>
    <property type="evidence" value="ECO:0007669"/>
    <property type="project" value="UniProtKB-KW"/>
</dbReference>
<dbReference type="Proteomes" id="UP000728185">
    <property type="component" value="Unassembled WGS sequence"/>
</dbReference>
<dbReference type="Gene3D" id="3.30.40.10">
    <property type="entry name" value="Zinc/RING finger domain, C3HC4 (zinc finger)"/>
    <property type="match status" value="1"/>
</dbReference>
<dbReference type="Gene3D" id="2.60.120.650">
    <property type="entry name" value="Cupin"/>
    <property type="match status" value="1"/>
</dbReference>
<organism evidence="3 4">
    <name type="scientific">Fasciolopsis buskii</name>
    <dbReference type="NCBI Taxonomy" id="27845"/>
    <lineage>
        <taxon>Eukaryota</taxon>
        <taxon>Metazoa</taxon>
        <taxon>Spiralia</taxon>
        <taxon>Lophotrochozoa</taxon>
        <taxon>Platyhelminthes</taxon>
        <taxon>Trematoda</taxon>
        <taxon>Digenea</taxon>
        <taxon>Plagiorchiida</taxon>
        <taxon>Echinostomata</taxon>
        <taxon>Echinostomatoidea</taxon>
        <taxon>Fasciolidae</taxon>
        <taxon>Fasciolopsis</taxon>
    </lineage>
</organism>
<dbReference type="GO" id="GO:0034647">
    <property type="term" value="F:histone H3K4me/H3K4me2/H3K4me3 demethylase activity"/>
    <property type="evidence" value="ECO:0007669"/>
    <property type="project" value="TreeGrafter"/>
</dbReference>
<evidence type="ECO:0000256" key="2">
    <source>
        <dbReference type="ARBA" id="ARBA00023004"/>
    </source>
</evidence>
<comment type="caution">
    <text evidence="3">The sequence shown here is derived from an EMBL/GenBank/DDBJ whole genome shotgun (WGS) entry which is preliminary data.</text>
</comment>
<dbReference type="GO" id="GO:0005634">
    <property type="term" value="C:nucleus"/>
    <property type="evidence" value="ECO:0007669"/>
    <property type="project" value="TreeGrafter"/>
</dbReference>
<sequence>TYCLNPPLSDVPRGAWFCHECISRRFRRLQVNTPFGFIPSKKPRTLSKFNNYADEFKSNHFGKPAHMISTDEVENEFWRLLDEEETDIVVEYGADLSAREHGSGFPTQYGKVTGVGKSYIHSPWNLNNVALSRGSALRFMPKDISGMIVSFYRVFGIHLAF</sequence>
<gene>
    <name evidence="3" type="ORF">FBUS_05313</name>
</gene>
<dbReference type="GO" id="GO:0000785">
    <property type="term" value="C:chromatin"/>
    <property type="evidence" value="ECO:0007669"/>
    <property type="project" value="TreeGrafter"/>
</dbReference>
<keyword evidence="4" id="KW-1185">Reference proteome</keyword>
<dbReference type="InterPro" id="IPR011011">
    <property type="entry name" value="Znf_FYVE_PHD"/>
</dbReference>
<accession>A0A8E0RXN3</accession>
<reference evidence="3" key="1">
    <citation type="submission" date="2019-05" db="EMBL/GenBank/DDBJ databases">
        <title>Annotation for the trematode Fasciolopsis buski.</title>
        <authorList>
            <person name="Choi Y.-J."/>
        </authorList>
    </citation>
    <scope>NUCLEOTIDE SEQUENCE</scope>
    <source>
        <strain evidence="3">HT</strain>
        <tissue evidence="3">Whole worm</tissue>
    </source>
</reference>
<dbReference type="PANTHER" id="PTHR10694:SF33">
    <property type="entry name" value="LYSINE-SPECIFIC DEMETHYLASE 5"/>
    <property type="match status" value="1"/>
</dbReference>
<dbReference type="SUPFAM" id="SSF57903">
    <property type="entry name" value="FYVE/PHD zinc finger"/>
    <property type="match status" value="1"/>
</dbReference>
<proteinExistence type="predicted"/>
<keyword evidence="2" id="KW-0408">Iron</keyword>
<feature type="non-terminal residue" evidence="3">
    <location>
        <position position="1"/>
    </location>
</feature>
<dbReference type="PANTHER" id="PTHR10694">
    <property type="entry name" value="LYSINE-SPECIFIC DEMETHYLASE"/>
    <property type="match status" value="1"/>
</dbReference>
<name>A0A8E0RXN3_9TREM</name>
<evidence type="ECO:0000313" key="3">
    <source>
        <dbReference type="EMBL" id="KAA0193456.1"/>
    </source>
</evidence>